<dbReference type="EMBL" id="LR962863">
    <property type="protein sequence ID" value="CAD7358920.1"/>
    <property type="molecule type" value="Genomic_DNA"/>
</dbReference>
<dbReference type="Proteomes" id="UP000572988">
    <property type="component" value="Unassembled WGS sequence"/>
</dbReference>
<reference evidence="4" key="2">
    <citation type="submission" date="2018-06" db="EMBL/GenBank/DDBJ databases">
        <authorList>
            <consortium name="Pathogen Informatics"/>
            <person name="Doyle S."/>
        </authorList>
    </citation>
    <scope>NUCLEOTIDE SEQUENCE [LARGE SCALE GENOMIC DNA]</scope>
    <source>
        <strain evidence="4">NCTC12218</strain>
    </source>
</reference>
<dbReference type="Proteomes" id="UP000264146">
    <property type="component" value="Chromosome"/>
</dbReference>
<accession>A0A7Z7QN33</accession>
<evidence type="ECO:0000256" key="1">
    <source>
        <dbReference type="SAM" id="Phobius"/>
    </source>
</evidence>
<evidence type="ECO:0000313" key="3">
    <source>
        <dbReference type="EMBL" id="NHA33443.1"/>
    </source>
</evidence>
<name>A0A7Z7QN33_STASC</name>
<dbReference type="AlphaFoldDB" id="A0A7Z7QN33"/>
<keyword evidence="1" id="KW-0472">Membrane</keyword>
<evidence type="ECO:0000313" key="2">
    <source>
        <dbReference type="EMBL" id="CAD7358920.1"/>
    </source>
</evidence>
<gene>
    <name evidence="3" type="ORF">C1O36_02690</name>
    <name evidence="4" type="ORF">NCTC12218_00506</name>
</gene>
<sequence length="118" mass="13433">MKQKQSLGIIIIIAMLIVTVGVVVAMMLSGQKEIYYGYMKDSTTAEKVISESDKTVKENVKIPTDNNFQPKKGDFVKLTAKKDDPDHFVKKQIVSHDDVPHGLMMKIHDMHNMDMHHH</sequence>
<evidence type="ECO:0000313" key="4">
    <source>
        <dbReference type="EMBL" id="SUM87105.1"/>
    </source>
</evidence>
<keyword evidence="1" id="KW-0812">Transmembrane</keyword>
<dbReference type="Pfam" id="PF16230">
    <property type="entry name" value="DUF4889"/>
    <property type="match status" value="1"/>
</dbReference>
<protein>
    <submittedName>
        <fullName evidence="3">DUF4889 domain-containing protein</fullName>
    </submittedName>
</protein>
<evidence type="ECO:0000313" key="5">
    <source>
        <dbReference type="Proteomes" id="UP000264146"/>
    </source>
</evidence>
<reference evidence="3 6" key="1">
    <citation type="submission" date="2018-01" db="EMBL/GenBank/DDBJ databases">
        <title>Complete genome sequence of Staphylococcus Scheliferi isolated from human.</title>
        <authorList>
            <person name="Abouelkhair M.A."/>
            <person name="Bemis D.A."/>
            <person name="Kania S.A."/>
        </authorList>
    </citation>
    <scope>NUCLEOTIDE SEQUENCE [LARGE SCALE GENOMIC DNA]</scope>
    <source>
        <strain evidence="3 6">ATCC 43808</strain>
    </source>
</reference>
<keyword evidence="6" id="KW-1185">Reference proteome</keyword>
<proteinExistence type="predicted"/>
<dbReference type="GeneID" id="93789242"/>
<dbReference type="EMBL" id="POVK01000006">
    <property type="protein sequence ID" value="NHA33443.1"/>
    <property type="molecule type" value="Genomic_DNA"/>
</dbReference>
<dbReference type="InterPro" id="IPR032613">
    <property type="entry name" value="DUF4889"/>
</dbReference>
<dbReference type="EMBL" id="UHEF01000001">
    <property type="protein sequence ID" value="SUM87105.1"/>
    <property type="molecule type" value="Genomic_DNA"/>
</dbReference>
<organism evidence="4">
    <name type="scientific">Staphylococcus schleiferi</name>
    <dbReference type="NCBI Taxonomy" id="1295"/>
    <lineage>
        <taxon>Bacteria</taxon>
        <taxon>Bacillati</taxon>
        <taxon>Bacillota</taxon>
        <taxon>Bacilli</taxon>
        <taxon>Bacillales</taxon>
        <taxon>Staphylococcaceae</taxon>
        <taxon>Staphylococcus</taxon>
    </lineage>
</organism>
<feature type="transmembrane region" description="Helical" evidence="1">
    <location>
        <begin position="6"/>
        <end position="30"/>
    </location>
</feature>
<evidence type="ECO:0000313" key="6">
    <source>
        <dbReference type="Proteomes" id="UP000572988"/>
    </source>
</evidence>
<keyword evidence="1" id="KW-1133">Transmembrane helix</keyword>
<dbReference type="RefSeq" id="WP_016426206.1">
    <property type="nucleotide sequence ID" value="NZ_CABKRV010000002.1"/>
</dbReference>
<reference evidence="2 5" key="3">
    <citation type="submission" date="2020-11" db="EMBL/GenBank/DDBJ databases">
        <authorList>
            <consortium name="Pathogen Informatics"/>
        </authorList>
    </citation>
    <scope>NUCLEOTIDE SEQUENCE [LARGE SCALE GENOMIC DNA]</scope>
    <source>
        <strain evidence="2 5">NCTC12218</strain>
    </source>
</reference>